<dbReference type="Proteomes" id="UP000177310">
    <property type="component" value="Unassembled WGS sequence"/>
</dbReference>
<keyword evidence="1" id="KW-0378">Hydrolase</keyword>
<feature type="domain" description="Peptidase S9 prolyl oligopeptidase catalytic" evidence="2">
    <location>
        <begin position="76"/>
        <end position="283"/>
    </location>
</feature>
<evidence type="ECO:0000313" key="4">
    <source>
        <dbReference type="Proteomes" id="UP000177310"/>
    </source>
</evidence>
<accession>A0A1G1YIF9</accession>
<proteinExistence type="predicted"/>
<dbReference type="GO" id="GO:0008236">
    <property type="term" value="F:serine-type peptidase activity"/>
    <property type="evidence" value="ECO:0007669"/>
    <property type="project" value="InterPro"/>
</dbReference>
<dbReference type="InterPro" id="IPR029058">
    <property type="entry name" value="AB_hydrolase_fold"/>
</dbReference>
<evidence type="ECO:0000256" key="1">
    <source>
        <dbReference type="ARBA" id="ARBA00022801"/>
    </source>
</evidence>
<dbReference type="SUPFAM" id="SSF53474">
    <property type="entry name" value="alpha/beta-Hydrolases"/>
    <property type="match status" value="1"/>
</dbReference>
<dbReference type="AlphaFoldDB" id="A0A1G1YIF9"/>
<protein>
    <submittedName>
        <fullName evidence="3">Peptidase S9</fullName>
    </submittedName>
</protein>
<evidence type="ECO:0000259" key="2">
    <source>
        <dbReference type="Pfam" id="PF00326"/>
    </source>
</evidence>
<sequence>MPALFQKEITGTDFTLGPVLATTDAYTRYYVTYRSGELKISGIFNLPRGDGPFPLLVLNHGHIDTAVYTNGRGLKREQDYLARRGYAVVHPDYRNHADSDDDPNAETNLRLGYTEDAIAAVFAVRAAKLPAVDATRVGMLGHSMGGGVTLNVLVTRPDLVQAAVLFAPVSSDARDSFERWMARQSPTGPEVLKRYGSPTTSPEFWDNISPMTFFDRVNTPIQIHHGTADADVPLEWSEQTLARLKAAGKTAELYVYEGEPHEFINAWPTVMARTVAFFDTLLKPKKSPRDWFSRE</sequence>
<reference evidence="3 4" key="1">
    <citation type="journal article" date="2016" name="Nat. Commun.">
        <title>Thousands of microbial genomes shed light on interconnected biogeochemical processes in an aquifer system.</title>
        <authorList>
            <person name="Anantharaman K."/>
            <person name="Brown C.T."/>
            <person name="Hug L.A."/>
            <person name="Sharon I."/>
            <person name="Castelle C.J."/>
            <person name="Probst A.J."/>
            <person name="Thomas B.C."/>
            <person name="Singh A."/>
            <person name="Wilkins M.J."/>
            <person name="Karaoz U."/>
            <person name="Brodie E.L."/>
            <person name="Williams K.H."/>
            <person name="Hubbard S.S."/>
            <person name="Banfield J.F."/>
        </authorList>
    </citation>
    <scope>NUCLEOTIDE SEQUENCE [LARGE SCALE GENOMIC DNA]</scope>
</reference>
<dbReference type="PANTHER" id="PTHR22946:SF9">
    <property type="entry name" value="POLYKETIDE TRANSFERASE AF380"/>
    <property type="match status" value="1"/>
</dbReference>
<name>A0A1G1YIF9_9BACT</name>
<dbReference type="Pfam" id="PF00326">
    <property type="entry name" value="Peptidase_S9"/>
    <property type="match status" value="1"/>
</dbReference>
<dbReference type="STRING" id="1797542.A3J59_01040"/>
<organism evidence="3 4">
    <name type="scientific">Candidatus Buchananbacteria bacterium RIFCSPHIGHO2_02_FULL_56_16</name>
    <dbReference type="NCBI Taxonomy" id="1797542"/>
    <lineage>
        <taxon>Bacteria</taxon>
        <taxon>Candidatus Buchananiibacteriota</taxon>
    </lineage>
</organism>
<comment type="caution">
    <text evidence="3">The sequence shown here is derived from an EMBL/GenBank/DDBJ whole genome shotgun (WGS) entry which is preliminary data.</text>
</comment>
<dbReference type="GO" id="GO:0006508">
    <property type="term" value="P:proteolysis"/>
    <property type="evidence" value="ECO:0007669"/>
    <property type="project" value="InterPro"/>
</dbReference>
<gene>
    <name evidence="3" type="ORF">A3J59_01040</name>
</gene>
<dbReference type="GO" id="GO:0052689">
    <property type="term" value="F:carboxylic ester hydrolase activity"/>
    <property type="evidence" value="ECO:0007669"/>
    <property type="project" value="UniProtKB-ARBA"/>
</dbReference>
<dbReference type="InterPro" id="IPR001375">
    <property type="entry name" value="Peptidase_S9_cat"/>
</dbReference>
<evidence type="ECO:0000313" key="3">
    <source>
        <dbReference type="EMBL" id="OGY52125.1"/>
    </source>
</evidence>
<dbReference type="PANTHER" id="PTHR22946">
    <property type="entry name" value="DIENELACTONE HYDROLASE DOMAIN-CONTAINING PROTEIN-RELATED"/>
    <property type="match status" value="1"/>
</dbReference>
<dbReference type="EMBL" id="MHIL01000009">
    <property type="protein sequence ID" value="OGY52125.1"/>
    <property type="molecule type" value="Genomic_DNA"/>
</dbReference>
<dbReference type="Gene3D" id="3.40.50.1820">
    <property type="entry name" value="alpha/beta hydrolase"/>
    <property type="match status" value="1"/>
</dbReference>
<dbReference type="InterPro" id="IPR050261">
    <property type="entry name" value="FrsA_esterase"/>
</dbReference>